<keyword evidence="5" id="KW-1185">Reference proteome</keyword>
<proteinExistence type="predicted"/>
<feature type="chain" id="PRO_5024379437" evidence="2">
    <location>
        <begin position="27"/>
        <end position="315"/>
    </location>
</feature>
<dbReference type="InterPro" id="IPR000639">
    <property type="entry name" value="Epox_hydrolase-like"/>
</dbReference>
<dbReference type="GO" id="GO:0004185">
    <property type="term" value="F:serine-type carboxypeptidase activity"/>
    <property type="evidence" value="ECO:0007669"/>
    <property type="project" value="InterPro"/>
</dbReference>
<keyword evidence="1 4" id="KW-0378">Hydrolase</keyword>
<dbReference type="PANTHER" id="PTHR43329">
    <property type="entry name" value="EPOXIDE HYDROLASE"/>
    <property type="match status" value="1"/>
</dbReference>
<reference evidence="4 5" key="1">
    <citation type="submission" date="2019-10" db="EMBL/GenBank/DDBJ databases">
        <title>Whole genome shotgun sequence of Acrocarpospora corrugata NBRC 13972.</title>
        <authorList>
            <person name="Ichikawa N."/>
            <person name="Kimura A."/>
            <person name="Kitahashi Y."/>
            <person name="Komaki H."/>
            <person name="Oguchi A."/>
        </authorList>
    </citation>
    <scope>NUCLEOTIDE SEQUENCE [LARGE SCALE GENOMIC DNA]</scope>
    <source>
        <strain evidence="4 5">NBRC 13972</strain>
    </source>
</reference>
<evidence type="ECO:0000259" key="3">
    <source>
        <dbReference type="Pfam" id="PF00561"/>
    </source>
</evidence>
<gene>
    <name evidence="4" type="ORF">Acor_00240</name>
</gene>
<evidence type="ECO:0000313" key="5">
    <source>
        <dbReference type="Proteomes" id="UP000334990"/>
    </source>
</evidence>
<dbReference type="SUPFAM" id="SSF53474">
    <property type="entry name" value="alpha/beta-Hydrolases"/>
    <property type="match status" value="1"/>
</dbReference>
<keyword evidence="2" id="KW-0732">Signal</keyword>
<protein>
    <submittedName>
        <fullName evidence="4">Epoxide hydrolase</fullName>
    </submittedName>
</protein>
<name>A0A5M3VSE1_9ACTN</name>
<sequence length="315" mass="34192">MRRLTLFAIIAALVALFTSAAGPANAGGDLKHGKVTVDGGSIHYVKAGNGPPLVLLHGWLGTWYTWNKVIPELARDHTVIAIDLPGLGDSSVYANGYDKATTARRVRDAVRKIGFRGQVELLAHDVGGQVAYPYARDFPTEVSRLMVIESVLPGFGQEDFYAWSWHFLFNMSPLAEAVIDRDDVKPVLDYFYDGARHPENIPRQEYYKAYGEPGDRHAGYEYYRSLAADSADNQANATAKQLHIPVLAAGGEFSLGGMIAASFGHVADDVREVVVPDAGHFVPEETPRYTIDCAKLFFANTPQPAPPASLAGCAA</sequence>
<dbReference type="Gene3D" id="3.40.50.1820">
    <property type="entry name" value="alpha/beta hydrolase"/>
    <property type="match status" value="1"/>
</dbReference>
<dbReference type="InterPro" id="IPR000073">
    <property type="entry name" value="AB_hydrolase_1"/>
</dbReference>
<organism evidence="4 5">
    <name type="scientific">Acrocarpospora corrugata</name>
    <dbReference type="NCBI Taxonomy" id="35763"/>
    <lineage>
        <taxon>Bacteria</taxon>
        <taxon>Bacillati</taxon>
        <taxon>Actinomycetota</taxon>
        <taxon>Actinomycetes</taxon>
        <taxon>Streptosporangiales</taxon>
        <taxon>Streptosporangiaceae</taxon>
        <taxon>Acrocarpospora</taxon>
    </lineage>
</organism>
<dbReference type="InterPro" id="IPR029058">
    <property type="entry name" value="AB_hydrolase_fold"/>
</dbReference>
<evidence type="ECO:0000256" key="1">
    <source>
        <dbReference type="ARBA" id="ARBA00022801"/>
    </source>
</evidence>
<dbReference type="PRINTS" id="PR00111">
    <property type="entry name" value="ABHYDROLASE"/>
</dbReference>
<evidence type="ECO:0000313" key="4">
    <source>
        <dbReference type="EMBL" id="GER97962.1"/>
    </source>
</evidence>
<feature type="signal peptide" evidence="2">
    <location>
        <begin position="1"/>
        <end position="26"/>
    </location>
</feature>
<evidence type="ECO:0000256" key="2">
    <source>
        <dbReference type="SAM" id="SignalP"/>
    </source>
</evidence>
<dbReference type="InterPro" id="IPR033124">
    <property type="entry name" value="Ser_caboxypep_his_AS"/>
</dbReference>
<dbReference type="AlphaFoldDB" id="A0A5M3VSE1"/>
<dbReference type="EMBL" id="BLAD01000035">
    <property type="protein sequence ID" value="GER97962.1"/>
    <property type="molecule type" value="Genomic_DNA"/>
</dbReference>
<dbReference type="Proteomes" id="UP000334990">
    <property type="component" value="Unassembled WGS sequence"/>
</dbReference>
<accession>A0A5M3VSE1</accession>
<dbReference type="RefSeq" id="WP_155334430.1">
    <property type="nucleotide sequence ID" value="NZ_BAAABN010000006.1"/>
</dbReference>
<dbReference type="Pfam" id="PF00561">
    <property type="entry name" value="Abhydrolase_1"/>
    <property type="match status" value="1"/>
</dbReference>
<feature type="domain" description="AB hydrolase-1" evidence="3">
    <location>
        <begin position="51"/>
        <end position="156"/>
    </location>
</feature>
<dbReference type="PROSITE" id="PS00560">
    <property type="entry name" value="CARBOXYPEPT_SER_HIS"/>
    <property type="match status" value="1"/>
</dbReference>
<comment type="caution">
    <text evidence="4">The sequence shown here is derived from an EMBL/GenBank/DDBJ whole genome shotgun (WGS) entry which is preliminary data.</text>
</comment>
<dbReference type="PRINTS" id="PR00412">
    <property type="entry name" value="EPOXHYDRLASE"/>
</dbReference>
<dbReference type="OrthoDB" id="3507586at2"/>